<accession>A0ABR3ZL39</accession>
<organism evidence="2 3">
    <name type="scientific">Sporothrix stenoceras</name>
    <dbReference type="NCBI Taxonomy" id="5173"/>
    <lineage>
        <taxon>Eukaryota</taxon>
        <taxon>Fungi</taxon>
        <taxon>Dikarya</taxon>
        <taxon>Ascomycota</taxon>
        <taxon>Pezizomycotina</taxon>
        <taxon>Sordariomycetes</taxon>
        <taxon>Sordariomycetidae</taxon>
        <taxon>Ophiostomatales</taxon>
        <taxon>Ophiostomataceae</taxon>
        <taxon>Sporothrix</taxon>
    </lineage>
</organism>
<dbReference type="EMBL" id="JAWCUI010000007">
    <property type="protein sequence ID" value="KAL1901381.1"/>
    <property type="molecule type" value="Genomic_DNA"/>
</dbReference>
<feature type="compositionally biased region" description="Polar residues" evidence="1">
    <location>
        <begin position="22"/>
        <end position="48"/>
    </location>
</feature>
<dbReference type="InterPro" id="IPR056539">
    <property type="entry name" value="NuiA-like"/>
</dbReference>
<dbReference type="PANTHER" id="PTHR42093:SF1">
    <property type="match status" value="1"/>
</dbReference>
<dbReference type="PANTHER" id="PTHR42093">
    <property type="match status" value="1"/>
</dbReference>
<comment type="caution">
    <text evidence="2">The sequence shown here is derived from an EMBL/GenBank/DDBJ whole genome shotgun (WGS) entry which is preliminary data.</text>
</comment>
<dbReference type="Pfam" id="PF23151">
    <property type="entry name" value="NuiA_2"/>
    <property type="match status" value="1"/>
</dbReference>
<gene>
    <name evidence="2" type="ORF">Sste5346_001786</name>
</gene>
<feature type="region of interest" description="Disordered" evidence="1">
    <location>
        <begin position="1"/>
        <end position="49"/>
    </location>
</feature>
<dbReference type="Proteomes" id="UP001583186">
    <property type="component" value="Unassembled WGS sequence"/>
</dbReference>
<protein>
    <submittedName>
        <fullName evidence="2">Uncharacterized protein</fullName>
    </submittedName>
</protein>
<sequence>MSSDDAYAAFLDKANEDPNAGRATTNGANGVNGHSDTNGVNGVNSAHSKQVPERLVTAAKDQFYVSDSDEPWVPVSFDIGQATSLPNEDDFIKAAGLKQSADNITILDPVDWDSQGQYKPLIDELRLESQGNDVRVYRVQIDSTRVEYWLVSQLDGNLLGYKAKAIES</sequence>
<dbReference type="Gene3D" id="3.40.1460.10">
    <property type="entry name" value="Nuclease A inhibitor-like"/>
    <property type="match status" value="1"/>
</dbReference>
<keyword evidence="3" id="KW-1185">Reference proteome</keyword>
<reference evidence="2 3" key="1">
    <citation type="journal article" date="2024" name="IMA Fungus">
        <title>IMA Genome - F19 : A genome assembly and annotation guide to empower mycologists, including annotated draft genome sequences of Ceratocystis pirilliformis, Diaporthe australafricana, Fusarium ophioides, Paecilomyces lecythidis, and Sporothrix stenoceras.</title>
        <authorList>
            <person name="Aylward J."/>
            <person name="Wilson A.M."/>
            <person name="Visagie C.M."/>
            <person name="Spraker J."/>
            <person name="Barnes I."/>
            <person name="Buitendag C."/>
            <person name="Ceriani C."/>
            <person name="Del Mar Angel L."/>
            <person name="du Plessis D."/>
            <person name="Fuchs T."/>
            <person name="Gasser K."/>
            <person name="Kramer D."/>
            <person name="Li W."/>
            <person name="Munsamy K."/>
            <person name="Piso A."/>
            <person name="Price J.L."/>
            <person name="Sonnekus B."/>
            <person name="Thomas C."/>
            <person name="van der Nest A."/>
            <person name="van Dijk A."/>
            <person name="van Heerden A."/>
            <person name="van Vuuren N."/>
            <person name="Yilmaz N."/>
            <person name="Duong T.A."/>
            <person name="van der Merwe N.A."/>
            <person name="Wingfield M.J."/>
            <person name="Wingfield B.D."/>
        </authorList>
    </citation>
    <scope>NUCLEOTIDE SEQUENCE [LARGE SCALE GENOMIC DNA]</scope>
    <source>
        <strain evidence="2 3">CMW 5346</strain>
    </source>
</reference>
<proteinExistence type="predicted"/>
<evidence type="ECO:0000256" key="1">
    <source>
        <dbReference type="SAM" id="MobiDB-lite"/>
    </source>
</evidence>
<evidence type="ECO:0000313" key="3">
    <source>
        <dbReference type="Proteomes" id="UP001583186"/>
    </source>
</evidence>
<name>A0ABR3ZL39_9PEZI</name>
<evidence type="ECO:0000313" key="2">
    <source>
        <dbReference type="EMBL" id="KAL1901381.1"/>
    </source>
</evidence>